<name>A0A1D2MG44_ORCCI</name>
<dbReference type="PROSITE" id="PS50157">
    <property type="entry name" value="ZINC_FINGER_C2H2_2"/>
    <property type="match status" value="1"/>
</dbReference>
<evidence type="ECO:0000259" key="4">
    <source>
        <dbReference type="PROSITE" id="PS50157"/>
    </source>
</evidence>
<feature type="compositionally biased region" description="Polar residues" evidence="3">
    <location>
        <begin position="353"/>
        <end position="367"/>
    </location>
</feature>
<organism evidence="5 6">
    <name type="scientific">Orchesella cincta</name>
    <name type="common">Springtail</name>
    <name type="synonym">Podura cincta</name>
    <dbReference type="NCBI Taxonomy" id="48709"/>
    <lineage>
        <taxon>Eukaryota</taxon>
        <taxon>Metazoa</taxon>
        <taxon>Ecdysozoa</taxon>
        <taxon>Arthropoda</taxon>
        <taxon>Hexapoda</taxon>
        <taxon>Collembola</taxon>
        <taxon>Entomobryomorpha</taxon>
        <taxon>Entomobryoidea</taxon>
        <taxon>Orchesellidae</taxon>
        <taxon>Orchesellinae</taxon>
        <taxon>Orchesella</taxon>
    </lineage>
</organism>
<comment type="caution">
    <text evidence="5">The sequence shown here is derived from an EMBL/GenBank/DDBJ whole genome shotgun (WGS) entry which is preliminary data.</text>
</comment>
<reference evidence="5 6" key="1">
    <citation type="journal article" date="2016" name="Genome Biol. Evol.">
        <title>Gene Family Evolution Reflects Adaptation to Soil Environmental Stressors in the Genome of the Collembolan Orchesella cincta.</title>
        <authorList>
            <person name="Faddeeva-Vakhrusheva A."/>
            <person name="Derks M.F."/>
            <person name="Anvar S.Y."/>
            <person name="Agamennone V."/>
            <person name="Suring W."/>
            <person name="Smit S."/>
            <person name="van Straalen N.M."/>
            <person name="Roelofs D."/>
        </authorList>
    </citation>
    <scope>NUCLEOTIDE SEQUENCE [LARGE SCALE GENOMIC DNA]</scope>
    <source>
        <tissue evidence="5">Mixed pool</tissue>
    </source>
</reference>
<evidence type="ECO:0000313" key="5">
    <source>
        <dbReference type="EMBL" id="ODM91852.1"/>
    </source>
</evidence>
<evidence type="ECO:0000256" key="1">
    <source>
        <dbReference type="PROSITE-ProRule" id="PRU00042"/>
    </source>
</evidence>
<dbReference type="InterPro" id="IPR013087">
    <property type="entry name" value="Znf_C2H2_type"/>
</dbReference>
<keyword evidence="6" id="KW-1185">Reference proteome</keyword>
<dbReference type="EMBL" id="LJIJ01001398">
    <property type="protein sequence ID" value="ODM91852.1"/>
    <property type="molecule type" value="Genomic_DNA"/>
</dbReference>
<sequence>MSEVVSSTVCEGEVNEGVTTSPEIITIDDGDDDDSQTREIQDLWRDKRRLTEENNQHNRKIIILEADLTISEKNDTIQTLRNQVKSNKEFHEKALQEKINDAKSSAAEIKKLEKQNQDMDLQVAKLKKEAEELQVRLTATTTKCDEEKKLAEKTTDDLANVREEISTKKHEIDAQKQEIAKLKKEIEKCGEDAKTEKDIQQQKIAEIEKSLQTSEDNVRELQKVVSEQQKKIGELEANLQKSRQDDQVLFQDSTKIMQRYKQLFQQLDDDDDDAQYENSEQAVGRGQELQDDSISKGPQLPENAEQVSAPVAFSNKDNDKPGPSHSPVCLICKKSFGDENALRIHLSLKHNQNRSNPEPKSKTSGHN</sequence>
<keyword evidence="1" id="KW-0863">Zinc-finger</keyword>
<gene>
    <name evidence="5" type="ORF">Ocin01_14829</name>
</gene>
<evidence type="ECO:0000256" key="3">
    <source>
        <dbReference type="SAM" id="MobiDB-lite"/>
    </source>
</evidence>
<proteinExistence type="predicted"/>
<evidence type="ECO:0000256" key="2">
    <source>
        <dbReference type="SAM" id="Coils"/>
    </source>
</evidence>
<evidence type="ECO:0000313" key="6">
    <source>
        <dbReference type="Proteomes" id="UP000094527"/>
    </source>
</evidence>
<keyword evidence="1" id="KW-0862">Zinc</keyword>
<accession>A0A1D2MG44</accession>
<dbReference type="PROSITE" id="PS00028">
    <property type="entry name" value="ZINC_FINGER_C2H2_1"/>
    <property type="match status" value="1"/>
</dbReference>
<dbReference type="OMA" id="AQYENSE"/>
<feature type="domain" description="C2H2-type" evidence="4">
    <location>
        <begin position="327"/>
        <end position="355"/>
    </location>
</feature>
<keyword evidence="1" id="KW-0479">Metal-binding</keyword>
<dbReference type="Proteomes" id="UP000094527">
    <property type="component" value="Unassembled WGS sequence"/>
</dbReference>
<keyword evidence="2" id="KW-0175">Coiled coil</keyword>
<feature type="region of interest" description="Disordered" evidence="3">
    <location>
        <begin position="269"/>
        <end position="329"/>
    </location>
</feature>
<dbReference type="Gene3D" id="1.10.287.1490">
    <property type="match status" value="1"/>
</dbReference>
<dbReference type="GO" id="GO:0008270">
    <property type="term" value="F:zinc ion binding"/>
    <property type="evidence" value="ECO:0007669"/>
    <property type="project" value="UniProtKB-KW"/>
</dbReference>
<feature type="region of interest" description="Disordered" evidence="3">
    <location>
        <begin position="1"/>
        <end position="37"/>
    </location>
</feature>
<dbReference type="AlphaFoldDB" id="A0A1D2MG44"/>
<feature type="region of interest" description="Disordered" evidence="3">
    <location>
        <begin position="347"/>
        <end position="367"/>
    </location>
</feature>
<feature type="coiled-coil region" evidence="2">
    <location>
        <begin position="92"/>
        <end position="245"/>
    </location>
</feature>
<protein>
    <submittedName>
        <fullName evidence="5">Keratin, type II cytoskeletal 5</fullName>
    </submittedName>
</protein>